<organism evidence="1 2">
    <name type="scientific">Geoalkalibacter subterraneus</name>
    <dbReference type="NCBI Taxonomy" id="483547"/>
    <lineage>
        <taxon>Bacteria</taxon>
        <taxon>Pseudomonadati</taxon>
        <taxon>Thermodesulfobacteriota</taxon>
        <taxon>Desulfuromonadia</taxon>
        <taxon>Desulfuromonadales</taxon>
        <taxon>Geoalkalibacteraceae</taxon>
        <taxon>Geoalkalibacter</taxon>
    </lineage>
</organism>
<evidence type="ECO:0000313" key="1">
    <source>
        <dbReference type="EMBL" id="AJF07144.1"/>
    </source>
</evidence>
<dbReference type="PROSITE" id="PS51257">
    <property type="entry name" value="PROKAR_LIPOPROTEIN"/>
    <property type="match status" value="1"/>
</dbReference>
<sequence>MNIKSLCLVLAALVGGLWIAGCGSSNNRSDAAQDGVIVMQLDEEYELHEGDVLEPTDAETRIAVRHVFEDDRRYVTLLAGSATLVLGDEDDR</sequence>
<dbReference type="OrthoDB" id="9911622at2"/>
<dbReference type="Proteomes" id="UP000035036">
    <property type="component" value="Chromosome"/>
</dbReference>
<dbReference type="EMBL" id="CP010311">
    <property type="protein sequence ID" value="AJF07144.1"/>
    <property type="molecule type" value="Genomic_DNA"/>
</dbReference>
<reference evidence="1 2" key="1">
    <citation type="journal article" date="2015" name="Genome Announc.">
        <title>Genomes of Geoalkalibacter ferrihydriticus Z-0531T and Geoalkalibacter subterraneus Red1T, Two Haloalkaliphilic Metal-Reducing Deltaproteobacteria.</title>
        <authorList>
            <person name="Badalamenti J.P."/>
            <person name="Krajmalnik-Brown R."/>
            <person name="Torres C.I."/>
            <person name="Bond D.R."/>
        </authorList>
    </citation>
    <scope>NUCLEOTIDE SEQUENCE [LARGE SCALE GENOMIC DNA]</scope>
    <source>
        <strain evidence="1 2">Red1</strain>
    </source>
</reference>
<protein>
    <submittedName>
        <fullName evidence="1">Uncharacterized protein</fullName>
    </submittedName>
</protein>
<dbReference type="RefSeq" id="WP_040200985.1">
    <property type="nucleotide sequence ID" value="NZ_CP010311.1"/>
</dbReference>
<accession>A0A0B5FR79</accession>
<dbReference type="HOGENOM" id="CLU_2409091_0_0_7"/>
<name>A0A0B5FR79_9BACT</name>
<dbReference type="AlphaFoldDB" id="A0A0B5FR79"/>
<evidence type="ECO:0000313" key="2">
    <source>
        <dbReference type="Proteomes" id="UP000035036"/>
    </source>
</evidence>
<gene>
    <name evidence="1" type="ORF">GSUB_12010</name>
</gene>
<proteinExistence type="predicted"/>
<dbReference type="KEGG" id="gsb:GSUB_12010"/>
<keyword evidence="2" id="KW-1185">Reference proteome</keyword>